<evidence type="ECO:0000313" key="5">
    <source>
        <dbReference type="Proteomes" id="UP000541610"/>
    </source>
</evidence>
<feature type="region of interest" description="Disordered" evidence="3">
    <location>
        <begin position="397"/>
        <end position="421"/>
    </location>
</feature>
<name>A0A7J6N535_PEROL</name>
<comment type="caution">
    <text evidence="4">The sequence shown here is derived from an EMBL/GenBank/DDBJ whole genome shotgun (WGS) entry which is preliminary data.</text>
</comment>
<dbReference type="SUPFAM" id="SSF56784">
    <property type="entry name" value="HAD-like"/>
    <property type="match status" value="1"/>
</dbReference>
<organism evidence="4 5">
    <name type="scientific">Perkinsus olseni</name>
    <name type="common">Perkinsus atlanticus</name>
    <dbReference type="NCBI Taxonomy" id="32597"/>
    <lineage>
        <taxon>Eukaryota</taxon>
        <taxon>Sar</taxon>
        <taxon>Alveolata</taxon>
        <taxon>Perkinsozoa</taxon>
        <taxon>Perkinsea</taxon>
        <taxon>Perkinsida</taxon>
        <taxon>Perkinsidae</taxon>
        <taxon>Perkinsus</taxon>
    </lineage>
</organism>
<feature type="region of interest" description="Disordered" evidence="3">
    <location>
        <begin position="1108"/>
        <end position="1190"/>
    </location>
</feature>
<dbReference type="GO" id="GO:0005829">
    <property type="term" value="C:cytosol"/>
    <property type="evidence" value="ECO:0007669"/>
    <property type="project" value="TreeGrafter"/>
</dbReference>
<dbReference type="Proteomes" id="UP000541610">
    <property type="component" value="Unassembled WGS sequence"/>
</dbReference>
<dbReference type="Gene3D" id="3.40.50.2000">
    <property type="entry name" value="Glycogen Phosphorylase B"/>
    <property type="match status" value="2"/>
</dbReference>
<dbReference type="InterPro" id="IPR001830">
    <property type="entry name" value="Glyco_trans_20"/>
</dbReference>
<dbReference type="PANTHER" id="PTHR10788">
    <property type="entry name" value="TREHALOSE-6-PHOSPHATE SYNTHASE"/>
    <property type="match status" value="1"/>
</dbReference>
<feature type="compositionally biased region" description="Polar residues" evidence="3">
    <location>
        <begin position="1293"/>
        <end position="1308"/>
    </location>
</feature>
<feature type="region of interest" description="Disordered" evidence="3">
    <location>
        <begin position="1275"/>
        <end position="1363"/>
    </location>
</feature>
<dbReference type="NCBIfam" id="TIGR00685">
    <property type="entry name" value="T6PP"/>
    <property type="match status" value="1"/>
</dbReference>
<dbReference type="Pfam" id="PF00982">
    <property type="entry name" value="Glyco_transf_20"/>
    <property type="match status" value="1"/>
</dbReference>
<dbReference type="EMBL" id="JABANP010000795">
    <property type="protein sequence ID" value="KAF4679039.1"/>
    <property type="molecule type" value="Genomic_DNA"/>
</dbReference>
<feature type="compositionally biased region" description="Low complexity" evidence="3">
    <location>
        <begin position="149"/>
        <end position="172"/>
    </location>
</feature>
<comment type="similarity">
    <text evidence="2">In the C-terminal section; belongs to the trehalose phosphatase family.</text>
</comment>
<dbReference type="SUPFAM" id="SSF53756">
    <property type="entry name" value="UDP-Glycosyltransferase/glycogen phosphorylase"/>
    <property type="match status" value="1"/>
</dbReference>
<evidence type="ECO:0000256" key="1">
    <source>
        <dbReference type="ARBA" id="ARBA00005409"/>
    </source>
</evidence>
<dbReference type="OrthoDB" id="755951at2759"/>
<dbReference type="Gene3D" id="3.30.70.1020">
    <property type="entry name" value="Trehalose-6-phosphate phosphatase related protein, domain 2"/>
    <property type="match status" value="1"/>
</dbReference>
<evidence type="ECO:0000313" key="4">
    <source>
        <dbReference type="EMBL" id="KAF4679039.1"/>
    </source>
</evidence>
<feature type="region of interest" description="Disordered" evidence="3">
    <location>
        <begin position="1"/>
        <end position="25"/>
    </location>
</feature>
<dbReference type="FunFam" id="3.40.50.1000:FF:000052">
    <property type="entry name" value="Alpha,alpha-trehalose-phosphate synthase [UDP-forming] 6"/>
    <property type="match status" value="1"/>
</dbReference>
<dbReference type="InterPro" id="IPR023214">
    <property type="entry name" value="HAD_sf"/>
</dbReference>
<evidence type="ECO:0000256" key="3">
    <source>
        <dbReference type="SAM" id="MobiDB-lite"/>
    </source>
</evidence>
<feature type="region of interest" description="Disordered" evidence="3">
    <location>
        <begin position="1533"/>
        <end position="1604"/>
    </location>
</feature>
<proteinExistence type="inferred from homology"/>
<dbReference type="Gene3D" id="3.40.50.1000">
    <property type="entry name" value="HAD superfamily/HAD-like"/>
    <property type="match status" value="1"/>
</dbReference>
<dbReference type="GO" id="GO:0004805">
    <property type="term" value="F:trehalose-phosphatase activity"/>
    <property type="evidence" value="ECO:0007669"/>
    <property type="project" value="TreeGrafter"/>
</dbReference>
<dbReference type="PANTHER" id="PTHR10788:SF94">
    <property type="entry name" value="ALPHA,ALPHA-TREHALOSE-PHOSPHATE SYNTHASE [UDP-FORMING] 5"/>
    <property type="match status" value="1"/>
</dbReference>
<feature type="compositionally biased region" description="Polar residues" evidence="3">
    <location>
        <begin position="1463"/>
        <end position="1473"/>
    </location>
</feature>
<comment type="similarity">
    <text evidence="1">In the N-terminal section; belongs to the glycosyltransferase 20 family.</text>
</comment>
<reference evidence="4 5" key="1">
    <citation type="submission" date="2020-04" db="EMBL/GenBank/DDBJ databases">
        <title>Perkinsus olseni comparative genomics.</title>
        <authorList>
            <person name="Bogema D.R."/>
        </authorList>
    </citation>
    <scope>NUCLEOTIDE SEQUENCE [LARGE SCALE GENOMIC DNA]</scope>
    <source>
        <strain evidence="4">00978-12</strain>
    </source>
</reference>
<feature type="region of interest" description="Disordered" evidence="3">
    <location>
        <begin position="1463"/>
        <end position="1487"/>
    </location>
</feature>
<evidence type="ECO:0000256" key="2">
    <source>
        <dbReference type="ARBA" id="ARBA00006330"/>
    </source>
</evidence>
<dbReference type="CDD" id="cd03788">
    <property type="entry name" value="GT20_TPS"/>
    <property type="match status" value="1"/>
</dbReference>
<feature type="compositionally biased region" description="Polar residues" evidence="3">
    <location>
        <begin position="1537"/>
        <end position="1548"/>
    </location>
</feature>
<dbReference type="Pfam" id="PF02358">
    <property type="entry name" value="Trehalose_PPase"/>
    <property type="match status" value="1"/>
</dbReference>
<protein>
    <submittedName>
        <fullName evidence="4">Trehalose-6-P synthase/phosphatase complex synthase subunit</fullName>
    </submittedName>
</protein>
<feature type="region of interest" description="Disordered" evidence="3">
    <location>
        <begin position="147"/>
        <end position="195"/>
    </location>
</feature>
<accession>A0A7J6N535</accession>
<dbReference type="GO" id="GO:0005992">
    <property type="term" value="P:trehalose biosynthetic process"/>
    <property type="evidence" value="ECO:0007669"/>
    <property type="project" value="InterPro"/>
</dbReference>
<gene>
    <name evidence="4" type="primary">TPS1_7</name>
    <name evidence="4" type="ORF">FOZ60_015591</name>
</gene>
<feature type="compositionally biased region" description="Basic residues" evidence="3">
    <location>
        <begin position="1146"/>
        <end position="1156"/>
    </location>
</feature>
<dbReference type="InterPro" id="IPR036412">
    <property type="entry name" value="HAD-like_sf"/>
</dbReference>
<dbReference type="InterPro" id="IPR003337">
    <property type="entry name" value="Trehalose_PPase"/>
</dbReference>
<sequence length="1604" mass="176701">MPTSPRCRRPEGSDVVTLPPTGVLSPDLKTSGTHHGSGCFTRCHFHFANDAVEVGDTVRVVGLPLCIREALYPCWFTVEPAMLPLMRVTEYAYVTVGPSGNLKSWERTDAGQRVVRQVIPSGMEMTIEDDDGLYRYLLSRGTAARAQHTDTTTASGSSAGAADSASLESGAAGRDGSSSELHIPLRPSGPSQESLPRVRSAFFDASITLTPDDCVVFVSIQLPVLVCRKAGGGFEVYPSRYVSMSTLHAVKKELNPKRSLFVGWPGLDYLSKEEQEEVRQVLLPYDCIPVFSSDPEPKRRGPQPPRHGFEEFLDFCQTFLWPTVNDQVPLVHNSEDLMTFDNKLWDKYQNANQRYVDVLLNADLFPPLPNFGEYVFWVNDYHLLLVPMLLRKGLRKSQRGGSPPLSPSQVTPGSTPPPRKPTIGLFVHTPFPTSEIFLTLPVRTQVMQSLLAADLVGFQFFDYARHFLTVVKKLVGLDMSYRLSDGYLALDVPYGYVSGAPASSASAQQRHQVLVTVGHASTQFELIAAQMRSPEVLRRIKELKEKFAGKTIICGVDRLGRLSGILLKLRTFRQFLKVYPSYRNKVVLVQLAVSRTTTTHTSPENRITLAKRISALAKEINDSMGPHVYFYAGDIETEDRLATMAVSDMLLDTSLKDGLNLAPFEYLSARYAMSLSVDQDPSASPRYVLGHQGALLGRVVCSEFSGCSQVLTGSLRVNPWDTEKVLNMLDESLTLPTQELASRFARDISYVTSHSLLRWAQGIINDLARCRAHYVSRMSNPDADKEVAWGVKGSCQVLAQIDDHNFFKLDVPRVVRDYSKSQRRIFFLDNEGTLAPDLRRMFRHSEGGVDRESNTLMSHGNPPSAAVLDSLTKLCSDPRNTVVILSGREKSSLQEWFGSVRNIGLAAEHGYYWKLPPNSMKRHAVDSAGKLEEGSHAPSPVGPDGWACLLPEASEADSKKAEWKALAGELMRQYVSRTQNSFVENKGSALVWQFRDTDPDFGLHQAKNLYASLEEYLQGYDVEVTMGKGYVEAKLRGVNKGLAVQTILAELATAGNGQAPDFVMCIGDDRSDEYMFEALNSMSVSLTSHPDTLDHAQFVPGVGIVRSSGVERESSSEEESDQPERTKSTPAQSAGAATEGTFTQRMWKRYSSRGRPSRTSDPSSGVVGESRTMKKKKSPSRQSKDHGVYRKYTVTVGRKPGSQAHYYVHDVHSVTDLLGRLADETMYPRQEASEEGPADSPAAAQRYAVQNSQTMPAGGSGHFEKPQKLEATPIEEGAEGPEEEPSKHLSADDNFSPTSSRQPITADSTPLVVPPPPPPKRRVDCSQEISGIGDPSYACTTSNGQEYRRMSRTSRGGDLPRMMTRHEGTDARELIKYAIKMFREDAISKAQAMLVQDFCRDPSRASECAIVNGTLEEQDEEDRKLHMQMWVQNLEKAEHMRSPSSWLSSKDYQRASIAFSVPNAASVSGQSTRAPSPYLPSPAASSPANSTIYNHMAAGALQQQTLNWQQHSGNLAGVPQLLHGPPLHHQQLHQVGNCASPSPSSPQFHSYCAPGQHSDGHGGVGGSLSSPNPTSSHAHPQGPPELRRPQPSRLQQRGMDSEDV</sequence>